<evidence type="ECO:0000259" key="1">
    <source>
        <dbReference type="Pfam" id="PF01717"/>
    </source>
</evidence>
<dbReference type="InterPro" id="IPR038071">
    <property type="entry name" value="UROD/MetE-like_sf"/>
</dbReference>
<dbReference type="PANTHER" id="PTHR43844:SF2">
    <property type="entry name" value="SYNTHASE, VITAMIN-B12 INDEPENDENT, PUTATIVE (AFU_ORTHOLOGUE AFUA_3G12060)-RELATED"/>
    <property type="match status" value="1"/>
</dbReference>
<dbReference type="AlphaFoldDB" id="A0A1F6CFW1"/>
<dbReference type="Gene3D" id="3.20.20.210">
    <property type="match status" value="1"/>
</dbReference>
<dbReference type="EMBL" id="MFKF01000264">
    <property type="protein sequence ID" value="OGG47861.1"/>
    <property type="molecule type" value="Genomic_DNA"/>
</dbReference>
<evidence type="ECO:0000313" key="2">
    <source>
        <dbReference type="EMBL" id="OGG47861.1"/>
    </source>
</evidence>
<evidence type="ECO:0000313" key="3">
    <source>
        <dbReference type="Proteomes" id="UP000178606"/>
    </source>
</evidence>
<dbReference type="Pfam" id="PF01717">
    <property type="entry name" value="Meth_synt_2"/>
    <property type="match status" value="1"/>
</dbReference>
<dbReference type="SUPFAM" id="SSF51726">
    <property type="entry name" value="UROD/MetE-like"/>
    <property type="match status" value="1"/>
</dbReference>
<accession>A0A1F6CFW1</accession>
<reference evidence="2 3" key="1">
    <citation type="journal article" date="2016" name="Nat. Commun.">
        <title>Thousands of microbial genomes shed light on interconnected biogeochemical processes in an aquifer system.</title>
        <authorList>
            <person name="Anantharaman K."/>
            <person name="Brown C.T."/>
            <person name="Hug L.A."/>
            <person name="Sharon I."/>
            <person name="Castelle C.J."/>
            <person name="Probst A.J."/>
            <person name="Thomas B.C."/>
            <person name="Singh A."/>
            <person name="Wilkins M.J."/>
            <person name="Karaoz U."/>
            <person name="Brodie E.L."/>
            <person name="Williams K.H."/>
            <person name="Hubbard S.S."/>
            <person name="Banfield J.F."/>
        </authorList>
    </citation>
    <scope>NUCLEOTIDE SEQUENCE [LARGE SCALE GENOMIC DNA]</scope>
    <source>
        <strain evidence="3">RIFCSPLOWO2_12_FULL_64_10</strain>
    </source>
</reference>
<dbReference type="InterPro" id="IPR002629">
    <property type="entry name" value="Met_Synth_C/arc"/>
</dbReference>
<dbReference type="Proteomes" id="UP000178606">
    <property type="component" value="Unassembled WGS sequence"/>
</dbReference>
<dbReference type="PANTHER" id="PTHR43844">
    <property type="entry name" value="METHIONINE SYNTHASE"/>
    <property type="match status" value="1"/>
</dbReference>
<feature type="domain" description="Cobalamin-independent methionine synthase MetE C-terminal/archaeal" evidence="1">
    <location>
        <begin position="6"/>
        <end position="347"/>
    </location>
</feature>
<comment type="caution">
    <text evidence="2">The sequence shown here is derived from an EMBL/GenBank/DDBJ whole genome shotgun (WGS) entry which is preliminary data.</text>
</comment>
<dbReference type="GO" id="GO:0009086">
    <property type="term" value="P:methionine biosynthetic process"/>
    <property type="evidence" value="ECO:0007669"/>
    <property type="project" value="InterPro"/>
</dbReference>
<dbReference type="CDD" id="cd03311">
    <property type="entry name" value="CIMS_C_terminal_like"/>
    <property type="match status" value="1"/>
</dbReference>
<sequence>MAETLFPTTVIGSLPRPAWVREVILDRKAGRLSEEEADRLLDRAVESALLLQERAGVEEVTDGEWRRESYVKVFAERVRGFRPDLNPSGGLLYPAVVAPVEYFRPIAAEEVRFVRARTGRRVKATLPAPYIIGRRMWSAEHSKAAYPTREKLMADCVPVLRREIEAVRAAGADTVQLDEPWLSTLVDPRFREKEGVADVRYEMDLCVDLVNQTLDGIAGIETGMHLCHAHYDRRHVTEGPYDLIMPALAKARVGTISLEYATPAAGGLGSLARFPEGARLGLGCIDHCDRRVETPEEVVARVEGAMRHVDRRRITLHPDCGFSPSVQNPMDLDEAYLKLKAMCRAAELLRERYS</sequence>
<name>A0A1F6CFW1_HANXR</name>
<gene>
    <name evidence="2" type="ORF">A3F84_03080</name>
</gene>
<proteinExistence type="predicted"/>
<organism evidence="2 3">
    <name type="scientific">Handelsmanbacteria sp. (strain RIFCSPLOWO2_12_FULL_64_10)</name>
    <dbReference type="NCBI Taxonomy" id="1817868"/>
    <lineage>
        <taxon>Bacteria</taxon>
        <taxon>Candidatus Handelsmaniibacteriota</taxon>
    </lineage>
</organism>
<dbReference type="GO" id="GO:0003871">
    <property type="term" value="F:5-methyltetrahydropteroyltriglutamate-homocysteine S-methyltransferase activity"/>
    <property type="evidence" value="ECO:0007669"/>
    <property type="project" value="InterPro"/>
</dbReference>
<protein>
    <recommendedName>
        <fullName evidence="1">Cobalamin-independent methionine synthase MetE C-terminal/archaeal domain-containing protein</fullName>
    </recommendedName>
</protein>
<dbReference type="GO" id="GO:0008270">
    <property type="term" value="F:zinc ion binding"/>
    <property type="evidence" value="ECO:0007669"/>
    <property type="project" value="InterPro"/>
</dbReference>